<protein>
    <recommendedName>
        <fullName evidence="7">Solute carrier family 25 member 38 homolog</fullName>
    </recommendedName>
</protein>
<dbReference type="GO" id="GO:0015187">
    <property type="term" value="F:glycine transmembrane transporter activity"/>
    <property type="evidence" value="ECO:0007669"/>
    <property type="project" value="TreeGrafter"/>
</dbReference>
<evidence type="ECO:0000256" key="2">
    <source>
        <dbReference type="ARBA" id="ARBA00022692"/>
    </source>
</evidence>
<organism evidence="6">
    <name type="scientific">Arcella intermedia</name>
    <dbReference type="NCBI Taxonomy" id="1963864"/>
    <lineage>
        <taxon>Eukaryota</taxon>
        <taxon>Amoebozoa</taxon>
        <taxon>Tubulinea</taxon>
        <taxon>Elardia</taxon>
        <taxon>Arcellinida</taxon>
        <taxon>Sphaerothecina</taxon>
        <taxon>Arcellidae</taxon>
        <taxon>Arcella</taxon>
    </lineage>
</organism>
<dbReference type="GO" id="GO:0005739">
    <property type="term" value="C:mitochondrion"/>
    <property type="evidence" value="ECO:0007669"/>
    <property type="project" value="TreeGrafter"/>
</dbReference>
<evidence type="ECO:0000256" key="4">
    <source>
        <dbReference type="PROSITE-ProRule" id="PRU00282"/>
    </source>
</evidence>
<dbReference type="GO" id="GO:1904983">
    <property type="term" value="P:glycine import into mitochondrion"/>
    <property type="evidence" value="ECO:0007669"/>
    <property type="project" value="TreeGrafter"/>
</dbReference>
<dbReference type="PROSITE" id="PS50920">
    <property type="entry name" value="SOLCAR"/>
    <property type="match status" value="3"/>
</dbReference>
<evidence type="ECO:0000256" key="3">
    <source>
        <dbReference type="ARBA" id="ARBA00023136"/>
    </source>
</evidence>
<reference evidence="6" key="1">
    <citation type="journal article" date="2020" name="J. Eukaryot. Microbiol.">
        <title>De novo Sequencing, Assembly and Annotation of the Transcriptome for the Free-Living Testate Amoeba Arcella intermedia.</title>
        <authorList>
            <person name="Ribeiro G.M."/>
            <person name="Porfirio-Sousa A.L."/>
            <person name="Maurer-Alcala X.X."/>
            <person name="Katz L.A."/>
            <person name="Lahr D.J.G."/>
        </authorList>
    </citation>
    <scope>NUCLEOTIDE SEQUENCE</scope>
</reference>
<comment type="subcellular location">
    <subcellularLocation>
        <location evidence="1">Membrane</location>
        <topology evidence="1">Multi-pass membrane protein</topology>
    </subcellularLocation>
</comment>
<accession>A0A6B2LCC3</accession>
<feature type="repeat" description="Solcar" evidence="4">
    <location>
        <begin position="99"/>
        <end position="184"/>
    </location>
</feature>
<evidence type="ECO:0000313" key="6">
    <source>
        <dbReference type="EMBL" id="NDV34635.1"/>
    </source>
</evidence>
<evidence type="ECO:0008006" key="7">
    <source>
        <dbReference type="Google" id="ProtNLM"/>
    </source>
</evidence>
<dbReference type="EMBL" id="GIBP01005666">
    <property type="protein sequence ID" value="NDV34635.1"/>
    <property type="molecule type" value="Transcribed_RNA"/>
</dbReference>
<dbReference type="PANTHER" id="PTHR46181">
    <property type="entry name" value="MITOCHONDRIAL GLYCINE TRANSPORTER"/>
    <property type="match status" value="1"/>
</dbReference>
<keyword evidence="3 4" id="KW-0472">Membrane</keyword>
<keyword evidence="5" id="KW-0813">Transport</keyword>
<dbReference type="InterPro" id="IPR018108">
    <property type="entry name" value="MCP_transmembrane"/>
</dbReference>
<dbReference type="Pfam" id="PF00153">
    <property type="entry name" value="Mito_carr"/>
    <property type="match status" value="3"/>
</dbReference>
<evidence type="ECO:0000256" key="1">
    <source>
        <dbReference type="ARBA" id="ARBA00004141"/>
    </source>
</evidence>
<comment type="similarity">
    <text evidence="5">Belongs to the mitochondrial carrier (TC 2.A.29) family.</text>
</comment>
<feature type="repeat" description="Solcar" evidence="4">
    <location>
        <begin position="1"/>
        <end position="76"/>
    </location>
</feature>
<feature type="repeat" description="Solcar" evidence="4">
    <location>
        <begin position="191"/>
        <end position="275"/>
    </location>
</feature>
<dbReference type="Gene3D" id="1.50.40.10">
    <property type="entry name" value="Mitochondrial carrier domain"/>
    <property type="match status" value="2"/>
</dbReference>
<name>A0A6B2LCC3_9EUKA</name>
<dbReference type="SUPFAM" id="SSF103506">
    <property type="entry name" value="Mitochondrial carrier"/>
    <property type="match status" value="1"/>
</dbReference>
<dbReference type="AlphaFoldDB" id="A0A6B2LCC3"/>
<proteinExistence type="inferred from homology"/>
<sequence>MGGLASCVVFQPMDLIKTRLQQESHLGKSKRFFKTTMGIINEEGVRALWRGTIPTIYRNIPGHGLYFTAMEEIRYLLHALSRNSDPPAHAPGRPNKEIYAHWHNMAAGSLARGFVGTVLLPFTVVKTRFESRNMYNYKGVFNALLSIARNEGRKGLFSGLVPTLIRDMPYAGIQVTMYENNRKILKRTSLSETTVNFSASLFAGLMATLITQPVDVIKTRAQLDPVTYSRFFSSGLLILKKEGIFGFFRGSLPRVMRKACSSAVTWSMYEKISLLIHKHTLKSH</sequence>
<dbReference type="GO" id="GO:0016020">
    <property type="term" value="C:membrane"/>
    <property type="evidence" value="ECO:0007669"/>
    <property type="project" value="UniProtKB-SubCell"/>
</dbReference>
<evidence type="ECO:0000256" key="5">
    <source>
        <dbReference type="RuleBase" id="RU000488"/>
    </source>
</evidence>
<dbReference type="PANTHER" id="PTHR46181:SF3">
    <property type="entry name" value="MITOCHONDRIAL GLYCINE TRANSPORTER"/>
    <property type="match status" value="1"/>
</dbReference>
<dbReference type="InterPro" id="IPR023395">
    <property type="entry name" value="MCP_dom_sf"/>
</dbReference>
<keyword evidence="2 4" id="KW-0812">Transmembrane</keyword>